<feature type="domain" description="HTH iclR-type" evidence="4">
    <location>
        <begin position="9"/>
        <end position="71"/>
    </location>
</feature>
<dbReference type="PROSITE" id="PS51078">
    <property type="entry name" value="ICLR_ED"/>
    <property type="match status" value="1"/>
</dbReference>
<dbReference type="Gene3D" id="1.10.10.10">
    <property type="entry name" value="Winged helix-like DNA-binding domain superfamily/Winged helix DNA-binding domain"/>
    <property type="match status" value="1"/>
</dbReference>
<sequence length="259" mass="29160">MDGEKTGSIPTNLRLLMVIEQIARAGVPVTPTEVNAQIGLPKPTIHRLFSTLEEEGFLQRDLDGRTYSPGPRLRDMAGGILSSLRIRTARQAVLKQVSREIGETCNIALPDRDSMTYLERVETEWPLRIQLPIGTRVPFYCTASGKMYLGSLAENHLKTYLAATRLERRTPNTITDPDTLFEEIREVREVGYALDREEFMEDMIALAVPVQDTNQRLMATLSFHAPTQRFDIARALEYLEPLKAAARDLSKLITDTEAS</sequence>
<keyword evidence="3" id="KW-0804">Transcription</keyword>
<dbReference type="OrthoDB" id="6057486at2"/>
<dbReference type="InterPro" id="IPR036390">
    <property type="entry name" value="WH_DNA-bd_sf"/>
</dbReference>
<dbReference type="SUPFAM" id="SSF46785">
    <property type="entry name" value="Winged helix' DNA-binding domain"/>
    <property type="match status" value="1"/>
</dbReference>
<evidence type="ECO:0000259" key="4">
    <source>
        <dbReference type="PROSITE" id="PS51077"/>
    </source>
</evidence>
<evidence type="ECO:0000313" key="7">
    <source>
        <dbReference type="EMBL" id="QEW25230.1"/>
    </source>
</evidence>
<evidence type="ECO:0000313" key="6">
    <source>
        <dbReference type="EMBL" id="KRS15571.1"/>
    </source>
</evidence>
<dbReference type="InterPro" id="IPR005471">
    <property type="entry name" value="Tscrpt_reg_IclR_N"/>
</dbReference>
<reference evidence="6 8" key="1">
    <citation type="submission" date="2015-04" db="EMBL/GenBank/DDBJ databases">
        <title>The draft genome sequence of Roseovarius indicus B108T.</title>
        <authorList>
            <person name="Li G."/>
            <person name="Lai Q."/>
            <person name="Shao Z."/>
            <person name="Yan P."/>
        </authorList>
    </citation>
    <scope>NUCLEOTIDE SEQUENCE [LARGE SCALE GENOMIC DNA]</scope>
    <source>
        <strain evidence="6 8">B108</strain>
    </source>
</reference>
<dbReference type="GO" id="GO:0003677">
    <property type="term" value="F:DNA binding"/>
    <property type="evidence" value="ECO:0007669"/>
    <property type="project" value="UniProtKB-KW"/>
</dbReference>
<dbReference type="EMBL" id="LAXI01000021">
    <property type="protein sequence ID" value="KRS15571.1"/>
    <property type="molecule type" value="Genomic_DNA"/>
</dbReference>
<dbReference type="STRING" id="540747.SAMN04488031_106118"/>
<keyword evidence="2" id="KW-0238">DNA-binding</keyword>
<dbReference type="SMART" id="SM00346">
    <property type="entry name" value="HTH_ICLR"/>
    <property type="match status" value="1"/>
</dbReference>
<evidence type="ECO:0000313" key="9">
    <source>
        <dbReference type="Proteomes" id="UP000325785"/>
    </source>
</evidence>
<protein>
    <submittedName>
        <fullName evidence="6">ArsR family transcriptional regulator</fullName>
    </submittedName>
    <submittedName>
        <fullName evidence="7">Transcriptional regulator KdgR</fullName>
    </submittedName>
</protein>
<keyword evidence="8" id="KW-1185">Reference proteome</keyword>
<dbReference type="InterPro" id="IPR036388">
    <property type="entry name" value="WH-like_DNA-bd_sf"/>
</dbReference>
<dbReference type="PANTHER" id="PTHR30136">
    <property type="entry name" value="HELIX-TURN-HELIX TRANSCRIPTIONAL REGULATOR, ICLR FAMILY"/>
    <property type="match status" value="1"/>
</dbReference>
<feature type="domain" description="IclR-ED" evidence="5">
    <location>
        <begin position="72"/>
        <end position="255"/>
    </location>
</feature>
<dbReference type="Proteomes" id="UP000051401">
    <property type="component" value="Unassembled WGS sequence"/>
</dbReference>
<dbReference type="Proteomes" id="UP000325785">
    <property type="component" value="Chromosome"/>
</dbReference>
<dbReference type="InterPro" id="IPR050707">
    <property type="entry name" value="HTH_MetabolicPath_Reg"/>
</dbReference>
<evidence type="ECO:0000313" key="8">
    <source>
        <dbReference type="Proteomes" id="UP000051401"/>
    </source>
</evidence>
<proteinExistence type="predicted"/>
<name>A0A0T5P375_9RHOB</name>
<evidence type="ECO:0000256" key="3">
    <source>
        <dbReference type="ARBA" id="ARBA00023163"/>
    </source>
</evidence>
<organism evidence="6 8">
    <name type="scientific">Roseovarius indicus</name>
    <dbReference type="NCBI Taxonomy" id="540747"/>
    <lineage>
        <taxon>Bacteria</taxon>
        <taxon>Pseudomonadati</taxon>
        <taxon>Pseudomonadota</taxon>
        <taxon>Alphaproteobacteria</taxon>
        <taxon>Rhodobacterales</taxon>
        <taxon>Roseobacteraceae</taxon>
        <taxon>Roseovarius</taxon>
    </lineage>
</organism>
<dbReference type="EMBL" id="CP031598">
    <property type="protein sequence ID" value="QEW25230.1"/>
    <property type="molecule type" value="Genomic_DNA"/>
</dbReference>
<dbReference type="PATRIC" id="fig|540747.5.peg.3049"/>
<dbReference type="InterPro" id="IPR029016">
    <property type="entry name" value="GAF-like_dom_sf"/>
</dbReference>
<evidence type="ECO:0000256" key="1">
    <source>
        <dbReference type="ARBA" id="ARBA00023015"/>
    </source>
</evidence>
<dbReference type="PANTHER" id="PTHR30136:SF35">
    <property type="entry name" value="HTH-TYPE TRANSCRIPTIONAL REGULATOR RV1719"/>
    <property type="match status" value="1"/>
</dbReference>
<dbReference type="RefSeq" id="WP_057820155.1">
    <property type="nucleotide sequence ID" value="NZ_CP031598.1"/>
</dbReference>
<dbReference type="InterPro" id="IPR014757">
    <property type="entry name" value="Tscrpt_reg_IclR_C"/>
</dbReference>
<dbReference type="KEGG" id="rid:RIdsm_01016"/>
<dbReference type="Pfam" id="PF01614">
    <property type="entry name" value="IclR_C"/>
    <property type="match status" value="1"/>
</dbReference>
<dbReference type="GO" id="GO:0003700">
    <property type="term" value="F:DNA-binding transcription factor activity"/>
    <property type="evidence" value="ECO:0007669"/>
    <property type="project" value="TreeGrafter"/>
</dbReference>
<dbReference type="AlphaFoldDB" id="A0A0T5P375"/>
<keyword evidence="1" id="KW-0805">Transcription regulation</keyword>
<dbReference type="GO" id="GO:0045892">
    <property type="term" value="P:negative regulation of DNA-templated transcription"/>
    <property type="evidence" value="ECO:0007669"/>
    <property type="project" value="TreeGrafter"/>
</dbReference>
<gene>
    <name evidence="7" type="primary">kdgR_2</name>
    <name evidence="7" type="ORF">RIdsm_01016</name>
    <name evidence="6" type="ORF">XM52_23460</name>
</gene>
<reference evidence="7 9" key="2">
    <citation type="submission" date="2018-08" db="EMBL/GenBank/DDBJ databases">
        <title>Genetic Globetrotter - A new plasmid hitch-hiking vast phylogenetic and geographic distances.</title>
        <authorList>
            <person name="Vollmers J."/>
            <person name="Petersen J."/>
        </authorList>
    </citation>
    <scope>NUCLEOTIDE SEQUENCE [LARGE SCALE GENOMIC DNA]</scope>
    <source>
        <strain evidence="7 9">DSM 26383</strain>
    </source>
</reference>
<evidence type="ECO:0000256" key="2">
    <source>
        <dbReference type="ARBA" id="ARBA00023125"/>
    </source>
</evidence>
<accession>A0A0T5P375</accession>
<dbReference type="SUPFAM" id="SSF55781">
    <property type="entry name" value="GAF domain-like"/>
    <property type="match status" value="1"/>
</dbReference>
<dbReference type="Pfam" id="PF09339">
    <property type="entry name" value="HTH_IclR"/>
    <property type="match status" value="1"/>
</dbReference>
<evidence type="ECO:0000259" key="5">
    <source>
        <dbReference type="PROSITE" id="PS51078"/>
    </source>
</evidence>
<dbReference type="PROSITE" id="PS51077">
    <property type="entry name" value="HTH_ICLR"/>
    <property type="match status" value="1"/>
</dbReference>
<dbReference type="Gene3D" id="3.30.450.40">
    <property type="match status" value="1"/>
</dbReference>